<accession>A0A4Q7L8G8</accession>
<sequence length="180" mass="18579">MRKRIGTAIVATVIGLDGALAIGVPASAESTTGEPAPVVAPAPNTLGPDGYKSLLLGMSEQQAVATGLLVDRQDLGGCVAYYFAPSEGTMSRASGVLISPENGVFDIGATSLMTTAQGITRGSTVDQLRAAYPDLQQDPEMDFIHHANVPGSHVAVFDFVVDNGEVTDIHLRISGTHCGS</sequence>
<organism evidence="1 2">
    <name type="scientific">Herbihabitans rhizosphaerae</name>
    <dbReference type="NCBI Taxonomy" id="1872711"/>
    <lineage>
        <taxon>Bacteria</taxon>
        <taxon>Bacillati</taxon>
        <taxon>Actinomycetota</taxon>
        <taxon>Actinomycetes</taxon>
        <taxon>Pseudonocardiales</taxon>
        <taxon>Pseudonocardiaceae</taxon>
        <taxon>Herbihabitans</taxon>
    </lineage>
</organism>
<dbReference type="Proteomes" id="UP000294257">
    <property type="component" value="Unassembled WGS sequence"/>
</dbReference>
<evidence type="ECO:0000313" key="1">
    <source>
        <dbReference type="EMBL" id="RZS44951.1"/>
    </source>
</evidence>
<name>A0A4Q7L8G8_9PSEU</name>
<dbReference type="EMBL" id="SGWQ01000001">
    <property type="protein sequence ID" value="RZS44951.1"/>
    <property type="molecule type" value="Genomic_DNA"/>
</dbReference>
<dbReference type="AlphaFoldDB" id="A0A4Q7L8G8"/>
<dbReference type="RefSeq" id="WP_130342562.1">
    <property type="nucleotide sequence ID" value="NZ_SGWQ01000001.1"/>
</dbReference>
<protein>
    <submittedName>
        <fullName evidence="1">Uncharacterized protein</fullName>
    </submittedName>
</protein>
<gene>
    <name evidence="1" type="ORF">EV193_101832</name>
</gene>
<keyword evidence="2" id="KW-1185">Reference proteome</keyword>
<comment type="caution">
    <text evidence="1">The sequence shown here is derived from an EMBL/GenBank/DDBJ whole genome shotgun (WGS) entry which is preliminary data.</text>
</comment>
<reference evidence="1 2" key="1">
    <citation type="submission" date="2019-02" db="EMBL/GenBank/DDBJ databases">
        <title>Genomic Encyclopedia of Type Strains, Phase IV (KMG-IV): sequencing the most valuable type-strain genomes for metagenomic binning, comparative biology and taxonomic classification.</title>
        <authorList>
            <person name="Goeker M."/>
        </authorList>
    </citation>
    <scope>NUCLEOTIDE SEQUENCE [LARGE SCALE GENOMIC DNA]</scope>
    <source>
        <strain evidence="1 2">DSM 101727</strain>
    </source>
</reference>
<evidence type="ECO:0000313" key="2">
    <source>
        <dbReference type="Proteomes" id="UP000294257"/>
    </source>
</evidence>
<dbReference type="OrthoDB" id="3695075at2"/>
<proteinExistence type="predicted"/>